<keyword evidence="7" id="KW-1185">Reference proteome</keyword>
<dbReference type="Pfam" id="PF07716">
    <property type="entry name" value="bZIP_2"/>
    <property type="match status" value="1"/>
</dbReference>
<evidence type="ECO:0000256" key="2">
    <source>
        <dbReference type="ARBA" id="ARBA00023125"/>
    </source>
</evidence>
<keyword evidence="2" id="KW-0238">DNA-binding</keyword>
<dbReference type="GO" id="GO:0000981">
    <property type="term" value="F:DNA-binding transcription factor activity, RNA polymerase II-specific"/>
    <property type="evidence" value="ECO:0007669"/>
    <property type="project" value="TreeGrafter"/>
</dbReference>
<dbReference type="SMART" id="SM00338">
    <property type="entry name" value="BRLZ"/>
    <property type="match status" value="1"/>
</dbReference>
<dbReference type="GO" id="GO:0005667">
    <property type="term" value="C:transcription regulator complex"/>
    <property type="evidence" value="ECO:0007669"/>
    <property type="project" value="TreeGrafter"/>
</dbReference>
<proteinExistence type="predicted"/>
<gene>
    <name evidence="6" type="ORF">AOCH_005167</name>
</gene>
<name>A0A0F8U7R6_9EURO</name>
<dbReference type="OrthoDB" id="2257100at2759"/>
<dbReference type="PANTHER" id="PTHR11462">
    <property type="entry name" value="JUN TRANSCRIPTION FACTOR-RELATED"/>
    <property type="match status" value="1"/>
</dbReference>
<dbReference type="SUPFAM" id="SSF57959">
    <property type="entry name" value="Leucine zipper domain"/>
    <property type="match status" value="1"/>
</dbReference>
<evidence type="ECO:0000313" key="7">
    <source>
        <dbReference type="Proteomes" id="UP000034947"/>
    </source>
</evidence>
<feature type="domain" description="BZIP" evidence="5">
    <location>
        <begin position="102"/>
        <end position="160"/>
    </location>
</feature>
<evidence type="ECO:0000256" key="1">
    <source>
        <dbReference type="ARBA" id="ARBA00023015"/>
    </source>
</evidence>
<dbReference type="PROSITE" id="PS50217">
    <property type="entry name" value="BZIP"/>
    <property type="match status" value="1"/>
</dbReference>
<dbReference type="GO" id="GO:1903833">
    <property type="term" value="P:positive regulation of cellular response to amino acid starvation"/>
    <property type="evidence" value="ECO:0007669"/>
    <property type="project" value="TreeGrafter"/>
</dbReference>
<evidence type="ECO:0000256" key="4">
    <source>
        <dbReference type="SAM" id="MobiDB-lite"/>
    </source>
</evidence>
<dbReference type="PANTHER" id="PTHR11462:SF35">
    <property type="entry name" value="TRANSCRIPTION FACTOR JRA"/>
    <property type="match status" value="1"/>
</dbReference>
<feature type="region of interest" description="Disordered" evidence="4">
    <location>
        <begin position="82"/>
        <end position="109"/>
    </location>
</feature>
<dbReference type="InterPro" id="IPR050946">
    <property type="entry name" value="AP-1_TF_bZIP"/>
</dbReference>
<dbReference type="Gene3D" id="1.20.5.170">
    <property type="match status" value="1"/>
</dbReference>
<organism evidence="6 7">
    <name type="scientific">Aspergillus ochraceoroseus</name>
    <dbReference type="NCBI Taxonomy" id="138278"/>
    <lineage>
        <taxon>Eukaryota</taxon>
        <taxon>Fungi</taxon>
        <taxon>Dikarya</taxon>
        <taxon>Ascomycota</taxon>
        <taxon>Pezizomycotina</taxon>
        <taxon>Eurotiomycetes</taxon>
        <taxon>Eurotiomycetidae</taxon>
        <taxon>Eurotiales</taxon>
        <taxon>Aspergillaceae</taxon>
        <taxon>Aspergillus</taxon>
        <taxon>Aspergillus subgen. Nidulantes</taxon>
    </lineage>
</organism>
<comment type="caution">
    <text evidence="6">The sequence shown here is derived from an EMBL/GenBank/DDBJ whole genome shotgun (WGS) entry which is preliminary data.</text>
</comment>
<dbReference type="InterPro" id="IPR004827">
    <property type="entry name" value="bZIP"/>
</dbReference>
<dbReference type="AlphaFoldDB" id="A0A0F8U7R6"/>
<accession>A0A0F8U7R6</accession>
<dbReference type="InterPro" id="IPR046347">
    <property type="entry name" value="bZIP_sf"/>
</dbReference>
<dbReference type="CDD" id="cd12193">
    <property type="entry name" value="bZIP_GCN4"/>
    <property type="match status" value="1"/>
</dbReference>
<dbReference type="EMBL" id="JYKN01002593">
    <property type="protein sequence ID" value="KKK15784.1"/>
    <property type="molecule type" value="Genomic_DNA"/>
</dbReference>
<sequence>MNPPSSHHYKLNNQFYFLDWDTLPISFPIPTLEWNQASPSTMMLPVSGEDKENVEEGLMIPPFIHDHSTFVEHPQQATNIETYECSPPCSPGTVQKDNSEEEARLRDKRRRNKLAARKLRKKQLDRVVELEAQLGKVTQERDELRVQVAKWEGEAKALREINALSIPRYTE</sequence>
<dbReference type="PROSITE" id="PS00036">
    <property type="entry name" value="BZIP_BASIC"/>
    <property type="match status" value="1"/>
</dbReference>
<dbReference type="GO" id="GO:0000978">
    <property type="term" value="F:RNA polymerase II cis-regulatory region sequence-specific DNA binding"/>
    <property type="evidence" value="ECO:0007669"/>
    <property type="project" value="TreeGrafter"/>
</dbReference>
<evidence type="ECO:0000259" key="5">
    <source>
        <dbReference type="PROSITE" id="PS50217"/>
    </source>
</evidence>
<reference evidence="6 7" key="1">
    <citation type="submission" date="2015-02" db="EMBL/GenBank/DDBJ databases">
        <title>Draft Genome Sequences of Two Closely-Related Aflatoxigenic Aspergillus Species Obtained from the Cote d'Ivoire.</title>
        <authorList>
            <person name="Moore G.G."/>
            <person name="Beltz S.B."/>
            <person name="Mack B.M."/>
        </authorList>
    </citation>
    <scope>NUCLEOTIDE SEQUENCE [LARGE SCALE GENOMIC DNA]</scope>
    <source>
        <strain evidence="6 7">SRRC1432</strain>
    </source>
</reference>
<evidence type="ECO:0000313" key="6">
    <source>
        <dbReference type="EMBL" id="KKK15784.1"/>
    </source>
</evidence>
<dbReference type="GO" id="GO:0001080">
    <property type="term" value="P:nitrogen catabolite activation of transcription from RNA polymerase II promoter"/>
    <property type="evidence" value="ECO:0007669"/>
    <property type="project" value="TreeGrafter"/>
</dbReference>
<dbReference type="Proteomes" id="UP000034947">
    <property type="component" value="Unassembled WGS sequence"/>
</dbReference>
<keyword evidence="3" id="KW-0804">Transcription</keyword>
<dbReference type="VEuPathDB" id="FungiDB:P175DRAFT_0555684"/>
<protein>
    <recommendedName>
        <fullName evidence="5">BZIP domain-containing protein</fullName>
    </recommendedName>
</protein>
<keyword evidence="1" id="KW-0805">Transcription regulation</keyword>
<evidence type="ECO:0000256" key="3">
    <source>
        <dbReference type="ARBA" id="ARBA00023163"/>
    </source>
</evidence>